<keyword evidence="6 13" id="KW-0378">Hydrolase</keyword>
<dbReference type="InterPro" id="IPR011050">
    <property type="entry name" value="Pectin_lyase_fold/virulence"/>
</dbReference>
<evidence type="ECO:0000256" key="8">
    <source>
        <dbReference type="ARBA" id="ARBA00023277"/>
    </source>
</evidence>
<dbReference type="OMA" id="MFINEHV"/>
<dbReference type="Proteomes" id="UP000054516">
    <property type="component" value="Unassembled WGS sequence"/>
</dbReference>
<keyword evidence="5" id="KW-0677">Repeat</keyword>
<evidence type="ECO:0000256" key="7">
    <source>
        <dbReference type="ARBA" id="ARBA00023180"/>
    </source>
</evidence>
<dbReference type="PANTHER" id="PTHR31736">
    <property type="match status" value="1"/>
</dbReference>
<dbReference type="PANTHER" id="PTHR31736:SF9">
    <property type="entry name" value="ENDO-XYLOGALACTURONAN HYDROLASE A-RELATED"/>
    <property type="match status" value="1"/>
</dbReference>
<evidence type="ECO:0000256" key="13">
    <source>
        <dbReference type="RuleBase" id="RU361169"/>
    </source>
</evidence>
<dbReference type="InterPro" id="IPR000743">
    <property type="entry name" value="Glyco_hydro_28"/>
</dbReference>
<keyword evidence="11" id="KW-0624">Polysaccharide degradation</keyword>
<accession>A0A1W2TJY5</accession>
<dbReference type="GO" id="GO:0005576">
    <property type="term" value="C:extracellular region"/>
    <property type="evidence" value="ECO:0007669"/>
    <property type="project" value="UniProtKB-SubCell"/>
</dbReference>
<dbReference type="Pfam" id="PF00295">
    <property type="entry name" value="Glyco_hydro_28"/>
    <property type="match status" value="1"/>
</dbReference>
<sequence length="482" mass="53146">MSIIKNYDAVAGFAASPDFSVETRPAGHDDDTWLAIATYATDVANVNLKGSDFHRYQVAVASFDFSGSVEVRVRYAPGRVQSAAIRPRSAGISPVTYGEDTISFTLDRPRDTMVEINGDKWKALHLLTNAINDSAPTDDTDDIWYFGPGLNNGTAYDHVTDGTNLHVPSGKTVYIAGGAFVTCRLNFCDVTNAGVRGHGFIHSPQGCYIERELGGAIYVSNAANILVQGVTSLGSMGFSLAAGNCKGLRVDRYRSFSFAGNGDGVDIFCSSDVTIENCFLRNSDDTIALYSHRWHWYGDSINITIRNCVLLPDIAHAINMGTHGNPDKPETTSNVLIQNIDILDHEEHQVWYQGCIAINAADENTFEDISIEDVRVEKITYGQLFNLRTMQNPTWTTAPGRALRNIRFKNVSLDLQNSGVVNPSQITGYDKTRPVENVTFENISIGEQAISEKMQKPRWYSVYDMVPVYVNEHVAGIHFKES</sequence>
<dbReference type="SUPFAM" id="SSF51126">
    <property type="entry name" value="Pectin lyase-like"/>
    <property type="match status" value="1"/>
</dbReference>
<evidence type="ECO:0000313" key="14">
    <source>
        <dbReference type="EMBL" id="GAP88556.1"/>
    </source>
</evidence>
<evidence type="ECO:0000256" key="2">
    <source>
        <dbReference type="ARBA" id="ARBA00008834"/>
    </source>
</evidence>
<dbReference type="GO" id="GO:0071555">
    <property type="term" value="P:cell wall organization"/>
    <property type="evidence" value="ECO:0007669"/>
    <property type="project" value="UniProtKB-KW"/>
</dbReference>
<organism evidence="14">
    <name type="scientific">Rosellinia necatrix</name>
    <name type="common">White root-rot fungus</name>
    <dbReference type="NCBI Taxonomy" id="77044"/>
    <lineage>
        <taxon>Eukaryota</taxon>
        <taxon>Fungi</taxon>
        <taxon>Dikarya</taxon>
        <taxon>Ascomycota</taxon>
        <taxon>Pezizomycotina</taxon>
        <taxon>Sordariomycetes</taxon>
        <taxon>Xylariomycetidae</taxon>
        <taxon>Xylariales</taxon>
        <taxon>Xylariaceae</taxon>
        <taxon>Rosellinia</taxon>
    </lineage>
</organism>
<keyword evidence="8" id="KW-0119">Carbohydrate metabolism</keyword>
<keyword evidence="9 13" id="KW-0326">Glycosidase</keyword>
<evidence type="ECO:0000256" key="1">
    <source>
        <dbReference type="ARBA" id="ARBA00004613"/>
    </source>
</evidence>
<dbReference type="AlphaFoldDB" id="A0A1W2TJY5"/>
<keyword evidence="3" id="KW-0964">Secreted</keyword>
<name>A0A1W2TJY5_ROSNE</name>
<dbReference type="GO" id="GO:0004650">
    <property type="term" value="F:polygalacturonase activity"/>
    <property type="evidence" value="ECO:0007669"/>
    <property type="project" value="InterPro"/>
</dbReference>
<dbReference type="GO" id="GO:0000272">
    <property type="term" value="P:polysaccharide catabolic process"/>
    <property type="evidence" value="ECO:0007669"/>
    <property type="project" value="UniProtKB-KW"/>
</dbReference>
<dbReference type="OrthoDB" id="187139at2759"/>
<evidence type="ECO:0000256" key="6">
    <source>
        <dbReference type="ARBA" id="ARBA00022801"/>
    </source>
</evidence>
<evidence type="ECO:0000256" key="4">
    <source>
        <dbReference type="ARBA" id="ARBA00022729"/>
    </source>
</evidence>
<proteinExistence type="inferred from homology"/>
<protein>
    <submittedName>
        <fullName evidence="14">Putative glycoside hydrolase family protein</fullName>
    </submittedName>
</protein>
<evidence type="ECO:0000256" key="12">
    <source>
        <dbReference type="ARBA" id="ARBA00037278"/>
    </source>
</evidence>
<keyword evidence="10" id="KW-0961">Cell wall biogenesis/degradation</keyword>
<reference evidence="14" key="1">
    <citation type="submission" date="2016-03" db="EMBL/GenBank/DDBJ databases">
        <title>Draft genome sequence of Rosellinia necatrix.</title>
        <authorList>
            <person name="Kanematsu S."/>
        </authorList>
    </citation>
    <scope>NUCLEOTIDE SEQUENCE [LARGE SCALE GENOMIC DNA]</scope>
    <source>
        <strain evidence="14">W97</strain>
    </source>
</reference>
<evidence type="ECO:0000256" key="3">
    <source>
        <dbReference type="ARBA" id="ARBA00022525"/>
    </source>
</evidence>
<gene>
    <name evidence="14" type="ORF">SAMD00023353_7000240</name>
</gene>
<dbReference type="Gene3D" id="2.160.20.10">
    <property type="entry name" value="Single-stranded right-handed beta-helix, Pectin lyase-like"/>
    <property type="match status" value="1"/>
</dbReference>
<evidence type="ECO:0000256" key="11">
    <source>
        <dbReference type="ARBA" id="ARBA00023326"/>
    </source>
</evidence>
<keyword evidence="7" id="KW-0325">Glycoprotein</keyword>
<evidence type="ECO:0000256" key="10">
    <source>
        <dbReference type="ARBA" id="ARBA00023316"/>
    </source>
</evidence>
<comment type="similarity">
    <text evidence="2 13">Belongs to the glycosyl hydrolase 28 family.</text>
</comment>
<evidence type="ECO:0000313" key="15">
    <source>
        <dbReference type="Proteomes" id="UP000054516"/>
    </source>
</evidence>
<keyword evidence="15" id="KW-1185">Reference proteome</keyword>
<evidence type="ECO:0000256" key="5">
    <source>
        <dbReference type="ARBA" id="ARBA00022737"/>
    </source>
</evidence>
<comment type="subcellular location">
    <subcellularLocation>
        <location evidence="1">Secreted</location>
    </subcellularLocation>
</comment>
<evidence type="ECO:0000256" key="9">
    <source>
        <dbReference type="ARBA" id="ARBA00023295"/>
    </source>
</evidence>
<keyword evidence="4" id="KW-0732">Signal</keyword>
<dbReference type="EMBL" id="DF977515">
    <property type="protein sequence ID" value="GAP88556.1"/>
    <property type="molecule type" value="Genomic_DNA"/>
</dbReference>
<dbReference type="InterPro" id="IPR012334">
    <property type="entry name" value="Pectin_lyas_fold"/>
</dbReference>
<comment type="function">
    <text evidence="12">Pectinolytic enzyme involved in the degradation of xylogalacturonan (xga), a galacturonan backbone heavily substituted with xylose, and which is one important component of the hairy regions of pectin. Activity requires a galacturonic acid backbone substituted with xylose.</text>
</comment>